<proteinExistence type="predicted"/>
<organism evidence="2">
    <name type="scientific">Arundo donax</name>
    <name type="common">Giant reed</name>
    <name type="synonym">Donax arundinaceus</name>
    <dbReference type="NCBI Taxonomy" id="35708"/>
    <lineage>
        <taxon>Eukaryota</taxon>
        <taxon>Viridiplantae</taxon>
        <taxon>Streptophyta</taxon>
        <taxon>Embryophyta</taxon>
        <taxon>Tracheophyta</taxon>
        <taxon>Spermatophyta</taxon>
        <taxon>Magnoliopsida</taxon>
        <taxon>Liliopsida</taxon>
        <taxon>Poales</taxon>
        <taxon>Poaceae</taxon>
        <taxon>PACMAD clade</taxon>
        <taxon>Arundinoideae</taxon>
        <taxon>Arundineae</taxon>
        <taxon>Arundo</taxon>
    </lineage>
</organism>
<reference evidence="2" key="1">
    <citation type="submission" date="2014-09" db="EMBL/GenBank/DDBJ databases">
        <authorList>
            <person name="Magalhaes I.L.F."/>
            <person name="Oliveira U."/>
            <person name="Santos F.R."/>
            <person name="Vidigal T.H.D.A."/>
            <person name="Brescovit A.D."/>
            <person name="Santos A.J."/>
        </authorList>
    </citation>
    <scope>NUCLEOTIDE SEQUENCE</scope>
    <source>
        <tissue evidence="2">Shoot tissue taken approximately 20 cm above the soil surface</tissue>
    </source>
</reference>
<name>A0A0A9G8G9_ARUDO</name>
<feature type="transmembrane region" description="Helical" evidence="1">
    <location>
        <begin position="185"/>
        <end position="209"/>
    </location>
</feature>
<accession>A0A0A9G8G9</accession>
<dbReference type="AlphaFoldDB" id="A0A0A9G8G9"/>
<reference evidence="2" key="2">
    <citation type="journal article" date="2015" name="Data Brief">
        <title>Shoot transcriptome of the giant reed, Arundo donax.</title>
        <authorList>
            <person name="Barrero R.A."/>
            <person name="Guerrero F.D."/>
            <person name="Moolhuijzen P."/>
            <person name="Goolsby J.A."/>
            <person name="Tidwell J."/>
            <person name="Bellgard S.E."/>
            <person name="Bellgard M.I."/>
        </authorList>
    </citation>
    <scope>NUCLEOTIDE SEQUENCE</scope>
    <source>
        <tissue evidence="2">Shoot tissue taken approximately 20 cm above the soil surface</tissue>
    </source>
</reference>
<protein>
    <submittedName>
        <fullName evidence="2">Uncharacterized protein</fullName>
    </submittedName>
</protein>
<keyword evidence="1" id="KW-0812">Transmembrane</keyword>
<evidence type="ECO:0000256" key="1">
    <source>
        <dbReference type="SAM" id="Phobius"/>
    </source>
</evidence>
<keyword evidence="1" id="KW-0472">Membrane</keyword>
<evidence type="ECO:0000313" key="2">
    <source>
        <dbReference type="EMBL" id="JAE21370.1"/>
    </source>
</evidence>
<keyword evidence="1" id="KW-1133">Transmembrane helix</keyword>
<dbReference type="EMBL" id="GBRH01176526">
    <property type="protein sequence ID" value="JAE21370.1"/>
    <property type="molecule type" value="Transcribed_RNA"/>
</dbReference>
<sequence length="228" mass="25194">MSGSWWHRGRECRSPCSCNWRYRDGLLSCRDDEVVVGRGRAVSLPIPAPLFVEDDIACHVHALVHRIVGSISLDTFVVPDEDHGGAAIIKLVEVRVHVLDVDDATECGQVLDGRLPVVPCLIRRLVAQALRGGAIEEVDGRHDRLPPKLCRQALLLQQRAYCRHHCLVSPFDDTVLLRAVGCHELVLYAMFLVVACEFILSELAAIVGVDDVQPPAALHFCRCLDAPD</sequence>